<feature type="signal peptide" evidence="1">
    <location>
        <begin position="1"/>
        <end position="20"/>
    </location>
</feature>
<protein>
    <recommendedName>
        <fullName evidence="4">Lipocalin/cytosolic fatty-acid binding domain-containing protein</fullName>
    </recommendedName>
</protein>
<dbReference type="InterPro" id="IPR012674">
    <property type="entry name" value="Calycin"/>
</dbReference>
<organism evidence="2 3">
    <name type="scientific">Cloeon dipterum</name>
    <dbReference type="NCBI Taxonomy" id="197152"/>
    <lineage>
        <taxon>Eukaryota</taxon>
        <taxon>Metazoa</taxon>
        <taxon>Ecdysozoa</taxon>
        <taxon>Arthropoda</taxon>
        <taxon>Hexapoda</taxon>
        <taxon>Insecta</taxon>
        <taxon>Pterygota</taxon>
        <taxon>Palaeoptera</taxon>
        <taxon>Ephemeroptera</taxon>
        <taxon>Pisciforma</taxon>
        <taxon>Baetidae</taxon>
        <taxon>Cloeon</taxon>
    </lineage>
</organism>
<feature type="chain" id="PRO_5035811934" description="Lipocalin/cytosolic fatty-acid binding domain-containing protein" evidence="1">
    <location>
        <begin position="21"/>
        <end position="221"/>
    </location>
</feature>
<dbReference type="OrthoDB" id="6615450at2759"/>
<dbReference type="Proteomes" id="UP000494165">
    <property type="component" value="Unassembled WGS sequence"/>
</dbReference>
<name>A0A8S1C8Q3_9INSE</name>
<dbReference type="Gene3D" id="2.40.128.20">
    <property type="match status" value="1"/>
</dbReference>
<dbReference type="EMBL" id="CADEPI010000016">
    <property type="protein sequence ID" value="CAB3364394.1"/>
    <property type="molecule type" value="Genomic_DNA"/>
</dbReference>
<evidence type="ECO:0000256" key="1">
    <source>
        <dbReference type="SAM" id="SignalP"/>
    </source>
</evidence>
<keyword evidence="3" id="KW-1185">Reference proteome</keyword>
<keyword evidence="1" id="KW-0732">Signal</keyword>
<proteinExistence type="predicted"/>
<dbReference type="InterPro" id="IPR022272">
    <property type="entry name" value="Lipocalin_CS"/>
</dbReference>
<dbReference type="PROSITE" id="PS00213">
    <property type="entry name" value="LIPOCALIN"/>
    <property type="match status" value="1"/>
</dbReference>
<sequence>MLTLGLGVFCLLAPVIVVKAAFLDECPDLSPQKGIDLDQLQGTWYVIQAAIHRYNCTLADGGDLGCSVFFIERTDENKLFLTWRQEPPHKELQFDVTVQESPGYWHAVNLENHNDTKPDVIQVMKAVGDHLVLSFCDRAQNLFTAILGRKNHIKKKQIQGINLMLQRRGLNIVSAKIMSHSFCHRHKLWRQGSQGHRSSATYGALPSAVFFLFALIANQVT</sequence>
<reference evidence="2 3" key="1">
    <citation type="submission" date="2020-04" db="EMBL/GenBank/DDBJ databases">
        <authorList>
            <person name="Alioto T."/>
            <person name="Alioto T."/>
            <person name="Gomez Garrido J."/>
        </authorList>
    </citation>
    <scope>NUCLEOTIDE SEQUENCE [LARGE SCALE GENOMIC DNA]</scope>
</reference>
<accession>A0A8S1C8Q3</accession>
<evidence type="ECO:0008006" key="4">
    <source>
        <dbReference type="Google" id="ProtNLM"/>
    </source>
</evidence>
<dbReference type="AlphaFoldDB" id="A0A8S1C8Q3"/>
<evidence type="ECO:0000313" key="3">
    <source>
        <dbReference type="Proteomes" id="UP000494165"/>
    </source>
</evidence>
<gene>
    <name evidence="2" type="ORF">CLODIP_2_CD09231</name>
</gene>
<comment type="caution">
    <text evidence="2">The sequence shown here is derived from an EMBL/GenBank/DDBJ whole genome shotgun (WGS) entry which is preliminary data.</text>
</comment>
<dbReference type="SUPFAM" id="SSF50814">
    <property type="entry name" value="Lipocalins"/>
    <property type="match status" value="1"/>
</dbReference>
<evidence type="ECO:0000313" key="2">
    <source>
        <dbReference type="EMBL" id="CAB3364394.1"/>
    </source>
</evidence>